<name>A0A7T0FYF0_9BACT</name>
<dbReference type="AlphaFoldDB" id="A0A7T0FYF0"/>
<keyword evidence="2" id="KW-0560">Oxidoreductase</keyword>
<evidence type="ECO:0000313" key="5">
    <source>
        <dbReference type="EMBL" id="QPJ58598.1"/>
    </source>
</evidence>
<evidence type="ECO:0000313" key="6">
    <source>
        <dbReference type="Proteomes" id="UP000594451"/>
    </source>
</evidence>
<dbReference type="InterPro" id="IPR001017">
    <property type="entry name" value="DH_E1"/>
</dbReference>
<reference evidence="5 6" key="1">
    <citation type="journal article" date="2020" name="Sci. Rep.">
        <title>Morphology, ultrastructure, genomics, and phylogeny of Euplotes vanleeuwenhoeki sp. nov. and its ultra-reduced endosymbiont Candidatus Pinguicoccus supinus sp. nov.</title>
        <authorList>
            <person name="Serra V."/>
            <person name="Gammuto L."/>
            <person name="Nitla V."/>
            <person name="Castelli M."/>
            <person name="Lanzoni O."/>
            <person name="Sassera D."/>
            <person name="Bandi C."/>
            <person name="Sandeep B.V."/>
            <person name="Verni F."/>
            <person name="Modeo L."/>
            <person name="Petroni G."/>
        </authorList>
    </citation>
    <scope>NUCLEOTIDE SEQUENCE [LARGE SCALE GENOMIC DNA]</scope>
    <source>
        <strain evidence="5 6">KKR18_Esm</strain>
    </source>
</reference>
<keyword evidence="6" id="KW-1185">Reference proteome</keyword>
<dbReference type="KEGG" id="psup:E5P55_00645"/>
<dbReference type="EMBL" id="CP039370">
    <property type="protein sequence ID" value="QPJ58598.1"/>
    <property type="molecule type" value="Genomic_DNA"/>
</dbReference>
<evidence type="ECO:0000259" key="4">
    <source>
        <dbReference type="Pfam" id="PF00676"/>
    </source>
</evidence>
<accession>A0A7T0FYF0</accession>
<sequence>MCICYLGEGAVNQGIFYECLNIVSL</sequence>
<proteinExistence type="predicted"/>
<keyword evidence="3" id="KW-0786">Thiamine pyrophosphate</keyword>
<feature type="domain" description="Dehydrogenase E1 component" evidence="4">
    <location>
        <begin position="1"/>
        <end position="24"/>
    </location>
</feature>
<comment type="cofactor">
    <cofactor evidence="1">
        <name>thiamine diphosphate</name>
        <dbReference type="ChEBI" id="CHEBI:58937"/>
    </cofactor>
</comment>
<protein>
    <recommendedName>
        <fullName evidence="4">Dehydrogenase E1 component domain-containing protein</fullName>
    </recommendedName>
</protein>
<evidence type="ECO:0000256" key="2">
    <source>
        <dbReference type="ARBA" id="ARBA00023002"/>
    </source>
</evidence>
<gene>
    <name evidence="5" type="ORF">E5P55_00645</name>
</gene>
<dbReference type="Gene3D" id="3.40.50.970">
    <property type="match status" value="1"/>
</dbReference>
<evidence type="ECO:0000256" key="3">
    <source>
        <dbReference type="ARBA" id="ARBA00023052"/>
    </source>
</evidence>
<organism evidence="5 6">
    <name type="scientific">Candidatus Pinguicoccus supinus</name>
    <dbReference type="NCBI Taxonomy" id="2529394"/>
    <lineage>
        <taxon>Bacteria</taxon>
        <taxon>Pseudomonadati</taxon>
        <taxon>Verrucomicrobiota</taxon>
        <taxon>Candidatus Pinguicoccus</taxon>
    </lineage>
</organism>
<dbReference type="InterPro" id="IPR029061">
    <property type="entry name" value="THDP-binding"/>
</dbReference>
<dbReference type="SUPFAM" id="SSF52518">
    <property type="entry name" value="Thiamin diphosphate-binding fold (THDP-binding)"/>
    <property type="match status" value="1"/>
</dbReference>
<dbReference type="Proteomes" id="UP000594451">
    <property type="component" value="Chromosome"/>
</dbReference>
<dbReference type="Pfam" id="PF00676">
    <property type="entry name" value="E1_dh"/>
    <property type="match status" value="1"/>
</dbReference>
<dbReference type="GO" id="GO:0016624">
    <property type="term" value="F:oxidoreductase activity, acting on the aldehyde or oxo group of donors, disulfide as acceptor"/>
    <property type="evidence" value="ECO:0007669"/>
    <property type="project" value="InterPro"/>
</dbReference>
<evidence type="ECO:0000256" key="1">
    <source>
        <dbReference type="ARBA" id="ARBA00001964"/>
    </source>
</evidence>